<evidence type="ECO:0000256" key="3">
    <source>
        <dbReference type="ARBA" id="ARBA00022692"/>
    </source>
</evidence>
<dbReference type="AlphaFoldDB" id="A0A3M8DR82"/>
<name>A0A3M8DR82_9BACL</name>
<sequence>METVRQSRFVQIAVNVILVLVILSLLWFLRPIWTKAWHIIEEILVPFLFGILIAYLLHPIVCMLERRRVPRMVAVLLIYLSFVLVVVIACVNAIPVFTKQLIELSDDIPRLTNWYHSWLQEWEYHKYFLPQSISNGVDRVIVQSQEKMAAGIGQIVNNAKSTIGKLLAYAVIPFIAFYLLKDMKSIHEGGMLIIPRRFRKHAQALLRDVNDSLGKYLHGQMVVALIVGACAYLAYWLVDMPYPFVLASFVCLTNIIPYIGPIIGAAPALVIAFTISTKTVLVVLAVNLVIQVLEGNIISPNIVGRSLHLHPLLIILALLTGEAIGGVVGLIVALPVLAILKVVISRIALIMRED</sequence>
<gene>
    <name evidence="7" type="ORF">EDM56_09120</name>
</gene>
<feature type="transmembrane region" description="Helical" evidence="6">
    <location>
        <begin position="45"/>
        <end position="64"/>
    </location>
</feature>
<feature type="transmembrane region" description="Helical" evidence="6">
    <location>
        <begin position="163"/>
        <end position="180"/>
    </location>
</feature>
<dbReference type="GO" id="GO:0016020">
    <property type="term" value="C:membrane"/>
    <property type="evidence" value="ECO:0007669"/>
    <property type="project" value="UniProtKB-SubCell"/>
</dbReference>
<keyword evidence="5 6" id="KW-0472">Membrane</keyword>
<keyword evidence="3 6" id="KW-0812">Transmembrane</keyword>
<organism evidence="7 8">
    <name type="scientific">Brevibacillus fluminis</name>
    <dbReference type="NCBI Taxonomy" id="511487"/>
    <lineage>
        <taxon>Bacteria</taxon>
        <taxon>Bacillati</taxon>
        <taxon>Bacillota</taxon>
        <taxon>Bacilli</taxon>
        <taxon>Bacillales</taxon>
        <taxon>Paenibacillaceae</taxon>
        <taxon>Brevibacillus</taxon>
    </lineage>
</organism>
<evidence type="ECO:0000313" key="8">
    <source>
        <dbReference type="Proteomes" id="UP000271031"/>
    </source>
</evidence>
<comment type="subcellular location">
    <subcellularLocation>
        <location evidence="1">Membrane</location>
        <topology evidence="1">Multi-pass membrane protein</topology>
    </subcellularLocation>
</comment>
<feature type="transmembrane region" description="Helical" evidence="6">
    <location>
        <begin position="216"/>
        <end position="238"/>
    </location>
</feature>
<feature type="transmembrane region" description="Helical" evidence="6">
    <location>
        <begin position="76"/>
        <end position="97"/>
    </location>
</feature>
<dbReference type="RefSeq" id="WP_122917570.1">
    <property type="nucleotide sequence ID" value="NZ_RHHQ01000007.1"/>
</dbReference>
<feature type="transmembrane region" description="Helical" evidence="6">
    <location>
        <begin position="12"/>
        <end position="33"/>
    </location>
</feature>
<feature type="transmembrane region" description="Helical" evidence="6">
    <location>
        <begin position="311"/>
        <end position="344"/>
    </location>
</feature>
<proteinExistence type="inferred from homology"/>
<feature type="transmembrane region" description="Helical" evidence="6">
    <location>
        <begin position="280"/>
        <end position="299"/>
    </location>
</feature>
<evidence type="ECO:0000256" key="5">
    <source>
        <dbReference type="ARBA" id="ARBA00023136"/>
    </source>
</evidence>
<comment type="caution">
    <text evidence="7">The sequence shown here is derived from an EMBL/GenBank/DDBJ whole genome shotgun (WGS) entry which is preliminary data.</text>
</comment>
<dbReference type="EMBL" id="RHHQ01000007">
    <property type="protein sequence ID" value="RNB90643.1"/>
    <property type="molecule type" value="Genomic_DNA"/>
</dbReference>
<dbReference type="InterPro" id="IPR002549">
    <property type="entry name" value="AI-2E-like"/>
</dbReference>
<dbReference type="GO" id="GO:0055085">
    <property type="term" value="P:transmembrane transport"/>
    <property type="evidence" value="ECO:0007669"/>
    <property type="project" value="TreeGrafter"/>
</dbReference>
<evidence type="ECO:0000313" key="7">
    <source>
        <dbReference type="EMBL" id="RNB90643.1"/>
    </source>
</evidence>
<dbReference type="OrthoDB" id="9793390at2"/>
<comment type="similarity">
    <text evidence="2">Belongs to the autoinducer-2 exporter (AI-2E) (TC 2.A.86) family.</text>
</comment>
<keyword evidence="8" id="KW-1185">Reference proteome</keyword>
<dbReference type="Proteomes" id="UP000271031">
    <property type="component" value="Unassembled WGS sequence"/>
</dbReference>
<evidence type="ECO:0000256" key="2">
    <source>
        <dbReference type="ARBA" id="ARBA00009773"/>
    </source>
</evidence>
<feature type="transmembrane region" description="Helical" evidence="6">
    <location>
        <begin position="244"/>
        <end position="273"/>
    </location>
</feature>
<accession>A0A3M8DR82</accession>
<protein>
    <submittedName>
        <fullName evidence="7">AI-2E family transporter</fullName>
    </submittedName>
</protein>
<dbReference type="PANTHER" id="PTHR21716:SF15">
    <property type="entry name" value="TRANSPORT PROTEIN YRRI-RELATED"/>
    <property type="match status" value="1"/>
</dbReference>
<keyword evidence="4 6" id="KW-1133">Transmembrane helix</keyword>
<evidence type="ECO:0000256" key="1">
    <source>
        <dbReference type="ARBA" id="ARBA00004141"/>
    </source>
</evidence>
<dbReference type="PANTHER" id="PTHR21716">
    <property type="entry name" value="TRANSMEMBRANE PROTEIN"/>
    <property type="match status" value="1"/>
</dbReference>
<dbReference type="Pfam" id="PF01594">
    <property type="entry name" value="AI-2E_transport"/>
    <property type="match status" value="1"/>
</dbReference>
<reference evidence="7 8" key="1">
    <citation type="submission" date="2018-10" db="EMBL/GenBank/DDBJ databases">
        <title>Phylogenomics of Brevibacillus.</title>
        <authorList>
            <person name="Dunlap C."/>
        </authorList>
    </citation>
    <scope>NUCLEOTIDE SEQUENCE [LARGE SCALE GENOMIC DNA]</scope>
    <source>
        <strain evidence="7 8">JCM 15716</strain>
    </source>
</reference>
<evidence type="ECO:0000256" key="4">
    <source>
        <dbReference type="ARBA" id="ARBA00022989"/>
    </source>
</evidence>
<evidence type="ECO:0000256" key="6">
    <source>
        <dbReference type="SAM" id="Phobius"/>
    </source>
</evidence>